<evidence type="ECO:0000256" key="2">
    <source>
        <dbReference type="SAM" id="Phobius"/>
    </source>
</evidence>
<feature type="compositionally biased region" description="Polar residues" evidence="1">
    <location>
        <begin position="1"/>
        <end position="23"/>
    </location>
</feature>
<keyword evidence="4" id="KW-1185">Reference proteome</keyword>
<proteinExistence type="predicted"/>
<evidence type="ECO:0000313" key="3">
    <source>
        <dbReference type="EMBL" id="DAD27513.1"/>
    </source>
</evidence>
<evidence type="ECO:0000256" key="1">
    <source>
        <dbReference type="SAM" id="MobiDB-lite"/>
    </source>
</evidence>
<name>A0A822Y660_NELNU</name>
<feature type="region of interest" description="Disordered" evidence="1">
    <location>
        <begin position="1"/>
        <end position="24"/>
    </location>
</feature>
<protein>
    <submittedName>
        <fullName evidence="3">Uncharacterized protein</fullName>
    </submittedName>
</protein>
<keyword evidence="2" id="KW-0472">Membrane</keyword>
<gene>
    <name evidence="3" type="ORF">HUJ06_028981</name>
</gene>
<dbReference type="AlphaFoldDB" id="A0A822Y660"/>
<dbReference type="EMBL" id="DUZY01000002">
    <property type="protein sequence ID" value="DAD27513.1"/>
    <property type="molecule type" value="Genomic_DNA"/>
</dbReference>
<dbReference type="Proteomes" id="UP000607653">
    <property type="component" value="Unassembled WGS sequence"/>
</dbReference>
<dbReference type="PANTHER" id="PTHR34774">
    <property type="entry name" value="EPHRIN-A3 PROTEIN"/>
    <property type="match status" value="1"/>
</dbReference>
<evidence type="ECO:0000313" key="4">
    <source>
        <dbReference type="Proteomes" id="UP000607653"/>
    </source>
</evidence>
<sequence length="102" mass="11193">MLLDSLSSPHRRSQNSFSPSSPLKKQFQAREELGNCTLLQRHRYLLTVLALLAILCTVYLYFALTLGATATEPCSALSGTKKALCQLEAAKSSVAKGKLKFF</sequence>
<keyword evidence="2" id="KW-1133">Transmembrane helix</keyword>
<keyword evidence="2" id="KW-0812">Transmembrane</keyword>
<dbReference type="PANTHER" id="PTHR34774:SF1">
    <property type="entry name" value="EPHRIN-A3 PROTEIN"/>
    <property type="match status" value="1"/>
</dbReference>
<feature type="transmembrane region" description="Helical" evidence="2">
    <location>
        <begin position="44"/>
        <end position="64"/>
    </location>
</feature>
<reference evidence="3 4" key="1">
    <citation type="journal article" date="2020" name="Mol. Biol. Evol.">
        <title>Distinct Expression and Methylation Patterns for Genes with Different Fates following a Single Whole-Genome Duplication in Flowering Plants.</title>
        <authorList>
            <person name="Shi T."/>
            <person name="Rahmani R.S."/>
            <person name="Gugger P.F."/>
            <person name="Wang M."/>
            <person name="Li H."/>
            <person name="Zhang Y."/>
            <person name="Li Z."/>
            <person name="Wang Q."/>
            <person name="Van de Peer Y."/>
            <person name="Marchal K."/>
            <person name="Chen J."/>
        </authorList>
    </citation>
    <scope>NUCLEOTIDE SEQUENCE [LARGE SCALE GENOMIC DNA]</scope>
    <source>
        <tissue evidence="3">Leaf</tissue>
    </source>
</reference>
<accession>A0A822Y660</accession>
<organism evidence="3 4">
    <name type="scientific">Nelumbo nucifera</name>
    <name type="common">Sacred lotus</name>
    <dbReference type="NCBI Taxonomy" id="4432"/>
    <lineage>
        <taxon>Eukaryota</taxon>
        <taxon>Viridiplantae</taxon>
        <taxon>Streptophyta</taxon>
        <taxon>Embryophyta</taxon>
        <taxon>Tracheophyta</taxon>
        <taxon>Spermatophyta</taxon>
        <taxon>Magnoliopsida</taxon>
        <taxon>Proteales</taxon>
        <taxon>Nelumbonaceae</taxon>
        <taxon>Nelumbo</taxon>
    </lineage>
</organism>
<comment type="caution">
    <text evidence="3">The sequence shown here is derived from an EMBL/GenBank/DDBJ whole genome shotgun (WGS) entry which is preliminary data.</text>
</comment>